<dbReference type="EMBL" id="LXWW01000027">
    <property type="protein sequence ID" value="OAO17510.1"/>
    <property type="molecule type" value="Genomic_DNA"/>
</dbReference>
<organism evidence="2 3">
    <name type="scientific">Blastocystis sp. subtype 1 (strain ATCC 50177 / NandII)</name>
    <dbReference type="NCBI Taxonomy" id="478820"/>
    <lineage>
        <taxon>Eukaryota</taxon>
        <taxon>Sar</taxon>
        <taxon>Stramenopiles</taxon>
        <taxon>Bigyra</taxon>
        <taxon>Opalozoa</taxon>
        <taxon>Opalinata</taxon>
        <taxon>Blastocystidae</taxon>
        <taxon>Blastocystis</taxon>
    </lineage>
</organism>
<dbReference type="InterPro" id="IPR026832">
    <property type="entry name" value="Asteroid"/>
</dbReference>
<sequence length="558" mass="63739">MGVSGLKSFITQSPYLYATEVNTESNPIHVVVDAFSLYYALATQGTRFGIESHFCYDSVRRIIFRFMDYLKAKNIIVDCVCIDTLIDPFKYEELCRRQAERARRYQEAWRSCFQHSLGGYLPGITVVYCVQALREYSKGSILFVNSGVDPDRDIARYCLRFDAYALTSDSDFLVYPIKGMVDLRPIIDNFQFETLHLVPKRVEVYTLHSILSALKLPYEAFLFVILLQGNDYVHGVSLERIKASNQKQTLGALFDYARSLHGGDAREFYANHYASLNPQLSVEEYYNNAAKYDINSYLDFPSSLFSDSLTSLPPNTAEYVAFLSTLASPFSFNVYRFLFDRFVFLPTFLSGASTAVLRRFITKLATTASDCAETDLAFISGVQAPVPSSSIAYPFQQLQKCREIHAKPVSERLALLEAFLEFKLPSQSPFLFAVFTVLTMCLPPRSSQGSWRLLLSLLAAAFACHSRVHSIHKQRDCIVPIPVRKDVVMMFDMLSNVIEYISPVFMYFGVEWDVEWLMTLDAGCVEYLFNQHKHRNCLHCDFLFSDDIKEMDYLSPLL</sequence>
<dbReference type="OrthoDB" id="2107847at2759"/>
<name>A0A196SKC6_BLAHN</name>
<evidence type="ECO:0000313" key="3">
    <source>
        <dbReference type="Proteomes" id="UP000078348"/>
    </source>
</evidence>
<comment type="caution">
    <text evidence="2">The sequence shown here is derived from an EMBL/GenBank/DDBJ whole genome shotgun (WGS) entry which is preliminary data.</text>
</comment>
<dbReference type="InterPro" id="IPR029060">
    <property type="entry name" value="PIN-like_dom_sf"/>
</dbReference>
<reference evidence="2 3" key="1">
    <citation type="submission" date="2016-05" db="EMBL/GenBank/DDBJ databases">
        <title>Nuclear genome of Blastocystis sp. subtype 1 NandII.</title>
        <authorList>
            <person name="Gentekaki E."/>
            <person name="Curtis B."/>
            <person name="Stairs C."/>
            <person name="Eme L."/>
            <person name="Herman E."/>
            <person name="Klimes V."/>
            <person name="Arias M.C."/>
            <person name="Elias M."/>
            <person name="Hilliou F."/>
            <person name="Klute M."/>
            <person name="Malik S.-B."/>
            <person name="Pightling A."/>
            <person name="Rachubinski R."/>
            <person name="Salas D."/>
            <person name="Schlacht A."/>
            <person name="Suga H."/>
            <person name="Archibald J."/>
            <person name="Ball S.G."/>
            <person name="Clark G."/>
            <person name="Dacks J."/>
            <person name="Van Der Giezen M."/>
            <person name="Tsaousis A."/>
            <person name="Roger A."/>
        </authorList>
    </citation>
    <scope>NUCLEOTIDE SEQUENCE [LARGE SCALE GENOMIC DNA]</scope>
    <source>
        <strain evidence="3">ATCC 50177 / NandII</strain>
    </source>
</reference>
<dbReference type="AlphaFoldDB" id="A0A196SKC6"/>
<protein>
    <recommendedName>
        <fullName evidence="4">Asteroid domain-containing protein</fullName>
    </recommendedName>
</protein>
<gene>
    <name evidence="2" type="ORF">AV274_0753</name>
</gene>
<dbReference type="SUPFAM" id="SSF88723">
    <property type="entry name" value="PIN domain-like"/>
    <property type="match status" value="1"/>
</dbReference>
<accession>A0A196SKC6</accession>
<keyword evidence="3" id="KW-1185">Reference proteome</keyword>
<evidence type="ECO:0000313" key="2">
    <source>
        <dbReference type="EMBL" id="OAO17510.1"/>
    </source>
</evidence>
<evidence type="ECO:0008006" key="4">
    <source>
        <dbReference type="Google" id="ProtNLM"/>
    </source>
</evidence>
<comment type="similarity">
    <text evidence="1">Belongs to the asteroid family.</text>
</comment>
<proteinExistence type="inferred from homology"/>
<dbReference type="PANTHER" id="PTHR15665:SF1">
    <property type="entry name" value="PROTEIN ASTEROID HOMOLOG 1"/>
    <property type="match status" value="1"/>
</dbReference>
<dbReference type="Gene3D" id="3.40.50.1010">
    <property type="entry name" value="5'-nuclease"/>
    <property type="match status" value="1"/>
</dbReference>
<dbReference type="Proteomes" id="UP000078348">
    <property type="component" value="Unassembled WGS sequence"/>
</dbReference>
<dbReference type="PANTHER" id="PTHR15665">
    <property type="entry name" value="ASTEROID PROTEIN"/>
    <property type="match status" value="1"/>
</dbReference>
<evidence type="ECO:0000256" key="1">
    <source>
        <dbReference type="ARBA" id="ARBA00007398"/>
    </source>
</evidence>